<proteinExistence type="predicted"/>
<dbReference type="Proteomes" id="UP000886501">
    <property type="component" value="Unassembled WGS sequence"/>
</dbReference>
<reference evidence="1" key="1">
    <citation type="submission" date="2019-10" db="EMBL/GenBank/DDBJ databases">
        <authorList>
            <consortium name="DOE Joint Genome Institute"/>
            <person name="Kuo A."/>
            <person name="Miyauchi S."/>
            <person name="Kiss E."/>
            <person name="Drula E."/>
            <person name="Kohler A."/>
            <person name="Sanchez-Garcia M."/>
            <person name="Andreopoulos B."/>
            <person name="Barry K.W."/>
            <person name="Bonito G."/>
            <person name="Buee M."/>
            <person name="Carver A."/>
            <person name="Chen C."/>
            <person name="Cichocki N."/>
            <person name="Clum A."/>
            <person name="Culley D."/>
            <person name="Crous P.W."/>
            <person name="Fauchery L."/>
            <person name="Girlanda M."/>
            <person name="Hayes R."/>
            <person name="Keri Z."/>
            <person name="Labutti K."/>
            <person name="Lipzen A."/>
            <person name="Lombard V."/>
            <person name="Magnuson J."/>
            <person name="Maillard F."/>
            <person name="Morin E."/>
            <person name="Murat C."/>
            <person name="Nolan M."/>
            <person name="Ohm R."/>
            <person name="Pangilinan J."/>
            <person name="Pereira M."/>
            <person name="Perotto S."/>
            <person name="Peter M."/>
            <person name="Riley R."/>
            <person name="Sitrit Y."/>
            <person name="Stielow B."/>
            <person name="Szollosi G."/>
            <person name="Zifcakova L."/>
            <person name="Stursova M."/>
            <person name="Spatafora J.W."/>
            <person name="Tedersoo L."/>
            <person name="Vaario L.-M."/>
            <person name="Yamada A."/>
            <person name="Yan M."/>
            <person name="Wang P."/>
            <person name="Xu J."/>
            <person name="Bruns T."/>
            <person name="Baldrian P."/>
            <person name="Vilgalys R."/>
            <person name="Henrissat B."/>
            <person name="Grigoriev I.V."/>
            <person name="Hibbett D."/>
            <person name="Nagy L.G."/>
            <person name="Martin F.M."/>
        </authorList>
    </citation>
    <scope>NUCLEOTIDE SEQUENCE</scope>
    <source>
        <strain evidence="1">P2</strain>
    </source>
</reference>
<gene>
    <name evidence="1" type="ORF">BDM02DRAFT_3094606</name>
</gene>
<sequence length="694" mass="76043">MVDFGPGSVEVGPEPKQGECRIRRNYLIAEGELAVRPMDGIDTVYDVLAYIDRTYGSKNAIGYRDIIDTHFEEKEVTKIVGGKEVKETKKWSYFELSEFKYLTFAELRKASEAIGRGLADLGLKKNDIFNIYSATSVNWQLMSFGCTSISVTIATAYDTLGESGLTHSLNEPDCVGVFTNADLFSVLVNVLPNTPTIKLVVYDGKPKVELIEKIKSTCADVTVLSIGELRKRGQGITISEEEAKSRLPKPDDVNCIMYTSGSTGNPKGVVITHSNLMAVLAGVYKLLRHQLKPDDTFLAFLPLAHILEYVVELILLSVGITFGYGRIKTLTDASVRNCKGDLCEFRPSIMVGVPAIWETIKKGILAQVNHGGTVKKAVFNGSLKIKKNKVPLLSQVVDSVVMSQVKAATGGRLRLALSGGAPLSSETHEFLNLTILTVLQGYGLTETCGMCAILPPEMMSYGNVGVPVPCLEVKLIDVPEAGYLANGTPPQGEICLRGPSVTKGYYKRPDLNEDPTVFTPDGWFRTGDVGQWNPNGTLSVIDRIKNLVKLSSGEYIALERLEAIYKSSNLVMNLCVYGHPDAKQPMAVVIPHETHLRHALNQGAVDGVDANAPLHVLCEHQGVRKFVLENCNALGKKNGFKPLETLEAVVMTDDEWTPESGLVTAAQKLQRKKIQERYEDEVKVGVRRFFLPCA</sequence>
<accession>A0ACB6ZJ06</accession>
<name>A0ACB6ZJ06_THEGA</name>
<dbReference type="EMBL" id="MU117996">
    <property type="protein sequence ID" value="KAF9649572.1"/>
    <property type="molecule type" value="Genomic_DNA"/>
</dbReference>
<comment type="caution">
    <text evidence="1">The sequence shown here is derived from an EMBL/GenBank/DDBJ whole genome shotgun (WGS) entry which is preliminary data.</text>
</comment>
<keyword evidence="2" id="KW-1185">Reference proteome</keyword>
<protein>
    <submittedName>
        <fullName evidence="1">Acetyl-CoA synthetase-like protein</fullName>
    </submittedName>
</protein>
<reference evidence="1" key="2">
    <citation type="journal article" date="2020" name="Nat. Commun.">
        <title>Large-scale genome sequencing of mycorrhizal fungi provides insights into the early evolution of symbiotic traits.</title>
        <authorList>
            <person name="Miyauchi S."/>
            <person name="Kiss E."/>
            <person name="Kuo A."/>
            <person name="Drula E."/>
            <person name="Kohler A."/>
            <person name="Sanchez-Garcia M."/>
            <person name="Morin E."/>
            <person name="Andreopoulos B."/>
            <person name="Barry K.W."/>
            <person name="Bonito G."/>
            <person name="Buee M."/>
            <person name="Carver A."/>
            <person name="Chen C."/>
            <person name="Cichocki N."/>
            <person name="Clum A."/>
            <person name="Culley D."/>
            <person name="Crous P.W."/>
            <person name="Fauchery L."/>
            <person name="Girlanda M."/>
            <person name="Hayes R.D."/>
            <person name="Keri Z."/>
            <person name="LaButti K."/>
            <person name="Lipzen A."/>
            <person name="Lombard V."/>
            <person name="Magnuson J."/>
            <person name="Maillard F."/>
            <person name="Murat C."/>
            <person name="Nolan M."/>
            <person name="Ohm R.A."/>
            <person name="Pangilinan J."/>
            <person name="Pereira M.F."/>
            <person name="Perotto S."/>
            <person name="Peter M."/>
            <person name="Pfister S."/>
            <person name="Riley R."/>
            <person name="Sitrit Y."/>
            <person name="Stielow J.B."/>
            <person name="Szollosi G."/>
            <person name="Zifcakova L."/>
            <person name="Stursova M."/>
            <person name="Spatafora J.W."/>
            <person name="Tedersoo L."/>
            <person name="Vaario L.M."/>
            <person name="Yamada A."/>
            <person name="Yan M."/>
            <person name="Wang P."/>
            <person name="Xu J."/>
            <person name="Bruns T."/>
            <person name="Baldrian P."/>
            <person name="Vilgalys R."/>
            <person name="Dunand C."/>
            <person name="Henrissat B."/>
            <person name="Grigoriev I.V."/>
            <person name="Hibbett D."/>
            <person name="Nagy L.G."/>
            <person name="Martin F.M."/>
        </authorList>
    </citation>
    <scope>NUCLEOTIDE SEQUENCE</scope>
    <source>
        <strain evidence="1">P2</strain>
    </source>
</reference>
<organism evidence="1 2">
    <name type="scientific">Thelephora ganbajun</name>
    <name type="common">Ganba fungus</name>
    <dbReference type="NCBI Taxonomy" id="370292"/>
    <lineage>
        <taxon>Eukaryota</taxon>
        <taxon>Fungi</taxon>
        <taxon>Dikarya</taxon>
        <taxon>Basidiomycota</taxon>
        <taxon>Agaricomycotina</taxon>
        <taxon>Agaricomycetes</taxon>
        <taxon>Thelephorales</taxon>
        <taxon>Thelephoraceae</taxon>
        <taxon>Thelephora</taxon>
    </lineage>
</organism>
<evidence type="ECO:0000313" key="1">
    <source>
        <dbReference type="EMBL" id="KAF9649572.1"/>
    </source>
</evidence>
<evidence type="ECO:0000313" key="2">
    <source>
        <dbReference type="Proteomes" id="UP000886501"/>
    </source>
</evidence>